<keyword evidence="2" id="KW-1185">Reference proteome</keyword>
<sequence length="101" mass="10846">MVSVTTWPHFTTLCIINTLEHPPNHNGKKIITILKNANNGTTMSTQGVINGFAPSFSELGISGGHSGTGTDFSEIPSVVHGHYHSITIATFSDMQSGKWVH</sequence>
<evidence type="ECO:0000313" key="1">
    <source>
        <dbReference type="EMBL" id="KDR08916.1"/>
    </source>
</evidence>
<dbReference type="EMBL" id="KK853289">
    <property type="protein sequence ID" value="KDR08916.1"/>
    <property type="molecule type" value="Genomic_DNA"/>
</dbReference>
<gene>
    <name evidence="1" type="ORF">L798_00570</name>
</gene>
<dbReference type="Proteomes" id="UP000027135">
    <property type="component" value="Unassembled WGS sequence"/>
</dbReference>
<name>A0A067QTJ9_ZOONE</name>
<dbReference type="AlphaFoldDB" id="A0A067QTJ9"/>
<evidence type="ECO:0000313" key="2">
    <source>
        <dbReference type="Proteomes" id="UP000027135"/>
    </source>
</evidence>
<proteinExistence type="predicted"/>
<reference evidence="1 2" key="1">
    <citation type="journal article" date="2014" name="Nat. Commun.">
        <title>Molecular traces of alternative social organization in a termite genome.</title>
        <authorList>
            <person name="Terrapon N."/>
            <person name="Li C."/>
            <person name="Robertson H.M."/>
            <person name="Ji L."/>
            <person name="Meng X."/>
            <person name="Booth W."/>
            <person name="Chen Z."/>
            <person name="Childers C.P."/>
            <person name="Glastad K.M."/>
            <person name="Gokhale K."/>
            <person name="Gowin J."/>
            <person name="Gronenberg W."/>
            <person name="Hermansen R.A."/>
            <person name="Hu H."/>
            <person name="Hunt B.G."/>
            <person name="Huylmans A.K."/>
            <person name="Khalil S.M."/>
            <person name="Mitchell R.D."/>
            <person name="Munoz-Torres M.C."/>
            <person name="Mustard J.A."/>
            <person name="Pan H."/>
            <person name="Reese J.T."/>
            <person name="Scharf M.E."/>
            <person name="Sun F."/>
            <person name="Vogel H."/>
            <person name="Xiao J."/>
            <person name="Yang W."/>
            <person name="Yang Z."/>
            <person name="Yang Z."/>
            <person name="Zhou J."/>
            <person name="Zhu J."/>
            <person name="Brent C.S."/>
            <person name="Elsik C.G."/>
            <person name="Goodisman M.A."/>
            <person name="Liberles D.A."/>
            <person name="Roe R.M."/>
            <person name="Vargo E.L."/>
            <person name="Vilcinskas A."/>
            <person name="Wang J."/>
            <person name="Bornberg-Bauer E."/>
            <person name="Korb J."/>
            <person name="Zhang G."/>
            <person name="Liebig J."/>
        </authorList>
    </citation>
    <scope>NUCLEOTIDE SEQUENCE [LARGE SCALE GENOMIC DNA]</scope>
    <source>
        <tissue evidence="1">Whole organism</tissue>
    </source>
</reference>
<dbReference type="InParanoid" id="A0A067QTJ9"/>
<protein>
    <submittedName>
        <fullName evidence="1">Uncharacterized protein</fullName>
    </submittedName>
</protein>
<accession>A0A067QTJ9</accession>
<organism evidence="1 2">
    <name type="scientific">Zootermopsis nevadensis</name>
    <name type="common">Dampwood termite</name>
    <dbReference type="NCBI Taxonomy" id="136037"/>
    <lineage>
        <taxon>Eukaryota</taxon>
        <taxon>Metazoa</taxon>
        <taxon>Ecdysozoa</taxon>
        <taxon>Arthropoda</taxon>
        <taxon>Hexapoda</taxon>
        <taxon>Insecta</taxon>
        <taxon>Pterygota</taxon>
        <taxon>Neoptera</taxon>
        <taxon>Polyneoptera</taxon>
        <taxon>Dictyoptera</taxon>
        <taxon>Blattodea</taxon>
        <taxon>Blattoidea</taxon>
        <taxon>Termitoidae</taxon>
        <taxon>Termopsidae</taxon>
        <taxon>Zootermopsis</taxon>
    </lineage>
</organism>